<dbReference type="EMBL" id="JANBPU010000277">
    <property type="protein sequence ID" value="KAJ1913242.1"/>
    <property type="molecule type" value="Genomic_DNA"/>
</dbReference>
<evidence type="ECO:0000256" key="4">
    <source>
        <dbReference type="ARBA" id="ARBA00023128"/>
    </source>
</evidence>
<evidence type="ECO:0000313" key="8">
    <source>
        <dbReference type="Proteomes" id="UP001150538"/>
    </source>
</evidence>
<dbReference type="SUPFAM" id="SSF81419">
    <property type="entry name" value="Mitochondrial cytochrome c oxidase subunit VIIa"/>
    <property type="match status" value="1"/>
</dbReference>
<dbReference type="Gene3D" id="4.10.91.10">
    <property type="entry name" value="Cytochrome c oxidase, subunit VIIa"/>
    <property type="match status" value="1"/>
</dbReference>
<dbReference type="GO" id="GO:0045277">
    <property type="term" value="C:respiratory chain complex IV"/>
    <property type="evidence" value="ECO:0007669"/>
    <property type="project" value="InterPro"/>
</dbReference>
<dbReference type="OrthoDB" id="5511599at2759"/>
<gene>
    <name evidence="7" type="ORF">H4219_005295</name>
</gene>
<evidence type="ECO:0000256" key="2">
    <source>
        <dbReference type="ARBA" id="ARBA00009331"/>
    </source>
</evidence>
<evidence type="ECO:0000256" key="6">
    <source>
        <dbReference type="SAM" id="Phobius"/>
    </source>
</evidence>
<comment type="caution">
    <text evidence="7">The sequence shown here is derived from an EMBL/GenBank/DDBJ whole genome shotgun (WGS) entry which is preliminary data.</text>
</comment>
<protein>
    <submittedName>
        <fullName evidence="7">Uncharacterized protein</fullName>
    </submittedName>
</protein>
<dbReference type="Pfam" id="PF02238">
    <property type="entry name" value="COX7a"/>
    <property type="match status" value="1"/>
</dbReference>
<accession>A0A9W7ZWR0</accession>
<dbReference type="InterPro" id="IPR036539">
    <property type="entry name" value="Cyt_c_oxidase_su7a_sf"/>
</dbReference>
<sequence>MSDSLLEKQRFFQKNPHAPVYLRTPLARAWVYSTYGLIAFGLVGSGYGLLRLINGKKTFF</sequence>
<organism evidence="7 8">
    <name type="scientific">Mycoemilia scoparia</name>
    <dbReference type="NCBI Taxonomy" id="417184"/>
    <lineage>
        <taxon>Eukaryota</taxon>
        <taxon>Fungi</taxon>
        <taxon>Fungi incertae sedis</taxon>
        <taxon>Zoopagomycota</taxon>
        <taxon>Kickxellomycotina</taxon>
        <taxon>Kickxellomycetes</taxon>
        <taxon>Kickxellales</taxon>
        <taxon>Kickxellaceae</taxon>
        <taxon>Mycoemilia</taxon>
    </lineage>
</organism>
<feature type="transmembrane region" description="Helical" evidence="6">
    <location>
        <begin position="29"/>
        <end position="50"/>
    </location>
</feature>
<keyword evidence="6" id="KW-0812">Transmembrane</keyword>
<dbReference type="InterPro" id="IPR039297">
    <property type="entry name" value="COX7a"/>
</dbReference>
<keyword evidence="5 6" id="KW-0472">Membrane</keyword>
<keyword evidence="8" id="KW-1185">Reference proteome</keyword>
<dbReference type="AlphaFoldDB" id="A0A9W7ZWR0"/>
<evidence type="ECO:0000256" key="1">
    <source>
        <dbReference type="ARBA" id="ARBA00004273"/>
    </source>
</evidence>
<proteinExistence type="inferred from homology"/>
<dbReference type="Proteomes" id="UP001150538">
    <property type="component" value="Unassembled WGS sequence"/>
</dbReference>
<evidence type="ECO:0000256" key="3">
    <source>
        <dbReference type="ARBA" id="ARBA00022792"/>
    </source>
</evidence>
<keyword evidence="6" id="KW-1133">Transmembrane helix</keyword>
<name>A0A9W7ZWR0_9FUNG</name>
<comment type="similarity">
    <text evidence="2">Belongs to the cytochrome c oxidase VIIa family.</text>
</comment>
<evidence type="ECO:0000313" key="7">
    <source>
        <dbReference type="EMBL" id="KAJ1913242.1"/>
    </source>
</evidence>
<keyword evidence="3" id="KW-0999">Mitochondrion inner membrane</keyword>
<dbReference type="GO" id="GO:0005743">
    <property type="term" value="C:mitochondrial inner membrane"/>
    <property type="evidence" value="ECO:0007669"/>
    <property type="project" value="UniProtKB-SubCell"/>
</dbReference>
<reference evidence="7" key="1">
    <citation type="submission" date="2022-07" db="EMBL/GenBank/DDBJ databases">
        <title>Phylogenomic reconstructions and comparative analyses of Kickxellomycotina fungi.</title>
        <authorList>
            <person name="Reynolds N.K."/>
            <person name="Stajich J.E."/>
            <person name="Barry K."/>
            <person name="Grigoriev I.V."/>
            <person name="Crous P."/>
            <person name="Smith M.E."/>
        </authorList>
    </citation>
    <scope>NUCLEOTIDE SEQUENCE</scope>
    <source>
        <strain evidence="7">NBRC 100468</strain>
    </source>
</reference>
<dbReference type="GO" id="GO:0006123">
    <property type="term" value="P:mitochondrial electron transport, cytochrome c to oxygen"/>
    <property type="evidence" value="ECO:0007669"/>
    <property type="project" value="InterPro"/>
</dbReference>
<comment type="subcellular location">
    <subcellularLocation>
        <location evidence="1">Mitochondrion inner membrane</location>
    </subcellularLocation>
</comment>
<evidence type="ECO:0000256" key="5">
    <source>
        <dbReference type="ARBA" id="ARBA00023136"/>
    </source>
</evidence>
<keyword evidence="4" id="KW-0496">Mitochondrion</keyword>